<gene>
    <name evidence="1" type="ORF">DFH08DRAFT_828236</name>
</gene>
<organism evidence="1 2">
    <name type="scientific">Mycena albidolilacea</name>
    <dbReference type="NCBI Taxonomy" id="1033008"/>
    <lineage>
        <taxon>Eukaryota</taxon>
        <taxon>Fungi</taxon>
        <taxon>Dikarya</taxon>
        <taxon>Basidiomycota</taxon>
        <taxon>Agaricomycotina</taxon>
        <taxon>Agaricomycetes</taxon>
        <taxon>Agaricomycetidae</taxon>
        <taxon>Agaricales</taxon>
        <taxon>Marasmiineae</taxon>
        <taxon>Mycenaceae</taxon>
        <taxon>Mycena</taxon>
    </lineage>
</organism>
<keyword evidence="2" id="KW-1185">Reference proteome</keyword>
<dbReference type="EMBL" id="JARIHO010000156">
    <property type="protein sequence ID" value="KAJ7300686.1"/>
    <property type="molecule type" value="Genomic_DNA"/>
</dbReference>
<evidence type="ECO:0000313" key="2">
    <source>
        <dbReference type="Proteomes" id="UP001218218"/>
    </source>
</evidence>
<name>A0AAD7E6K5_9AGAR</name>
<dbReference type="Proteomes" id="UP001218218">
    <property type="component" value="Unassembled WGS sequence"/>
</dbReference>
<comment type="caution">
    <text evidence="1">The sequence shown here is derived from an EMBL/GenBank/DDBJ whole genome shotgun (WGS) entry which is preliminary data.</text>
</comment>
<proteinExistence type="predicted"/>
<evidence type="ECO:0000313" key="1">
    <source>
        <dbReference type="EMBL" id="KAJ7300686.1"/>
    </source>
</evidence>
<reference evidence="1" key="1">
    <citation type="submission" date="2023-03" db="EMBL/GenBank/DDBJ databases">
        <title>Massive genome expansion in bonnet fungi (Mycena s.s.) driven by repeated elements and novel gene families across ecological guilds.</title>
        <authorList>
            <consortium name="Lawrence Berkeley National Laboratory"/>
            <person name="Harder C.B."/>
            <person name="Miyauchi S."/>
            <person name="Viragh M."/>
            <person name="Kuo A."/>
            <person name="Thoen E."/>
            <person name="Andreopoulos B."/>
            <person name="Lu D."/>
            <person name="Skrede I."/>
            <person name="Drula E."/>
            <person name="Henrissat B."/>
            <person name="Morin E."/>
            <person name="Kohler A."/>
            <person name="Barry K."/>
            <person name="LaButti K."/>
            <person name="Morin E."/>
            <person name="Salamov A."/>
            <person name="Lipzen A."/>
            <person name="Mereny Z."/>
            <person name="Hegedus B."/>
            <person name="Baldrian P."/>
            <person name="Stursova M."/>
            <person name="Weitz H."/>
            <person name="Taylor A."/>
            <person name="Grigoriev I.V."/>
            <person name="Nagy L.G."/>
            <person name="Martin F."/>
            <person name="Kauserud H."/>
        </authorList>
    </citation>
    <scope>NUCLEOTIDE SEQUENCE</scope>
    <source>
        <strain evidence="1">CBHHK002</strain>
    </source>
</reference>
<protein>
    <submittedName>
        <fullName evidence="1">Uncharacterized protein</fullName>
    </submittedName>
</protein>
<dbReference type="AlphaFoldDB" id="A0AAD7E6K5"/>
<sequence length="394" mass="43975">MRPDNVHNFLMEAHRISQEAQFIVDSLPNAEQPAVERDITWAMGVSRQTLYNHMDNAGRSTARREWTEISDVELDERVAEISLLHPFSGSAIISGHLEARSIHVPRKRVQDNLRRVDKFHSEGRAAIISEHCHCPHEYLHLDGINQRSRTSHIPTVKRMVSRFEIRLEIPVLLYPLEPAGICRQLSISYMAILPSCCRSCHRLRCLPPPGHCPALPAGSAPAAPMHAAAHEHIHHLTIPNRGALALRKRCPSDHPLSRPVVVYLGPLLTATWTLVGSRIIMLLGCSQAPTALRPLKAEANDNSGTTGADALILPRIITMPSGCLPGFRQRIRTCAPVTWDRKALCMNAARELPEDEIRTGRPAVMKRVLDAPRWCWKQEFNDSHAPGHNAGVPE</sequence>
<accession>A0AAD7E6K5</accession>